<name>A0ABP0KYH3_9DINO</name>
<sequence length="132" mass="14419">MGCWKQRGDTQCVGDSLPFQVGSCQCISGYCNSDGKCSVTMGFKGQASSGYTAFGRLFEEKDAPILPEDHSFAIAAYVITSFSMVTLITFLVMRIRRQGVSHLAPEDAGDPAPFNRIAQSDFLMEEVEGQME</sequence>
<reference evidence="1 2" key="1">
    <citation type="submission" date="2024-02" db="EMBL/GenBank/DDBJ databases">
        <authorList>
            <person name="Chen Y."/>
            <person name="Shah S."/>
            <person name="Dougan E. K."/>
            <person name="Thang M."/>
            <person name="Chan C."/>
        </authorList>
    </citation>
    <scope>NUCLEOTIDE SEQUENCE [LARGE SCALE GENOMIC DNA]</scope>
</reference>
<proteinExistence type="predicted"/>
<evidence type="ECO:0000313" key="1">
    <source>
        <dbReference type="EMBL" id="CAK9031948.1"/>
    </source>
</evidence>
<organism evidence="1 2">
    <name type="scientific">Durusdinium trenchii</name>
    <dbReference type="NCBI Taxonomy" id="1381693"/>
    <lineage>
        <taxon>Eukaryota</taxon>
        <taxon>Sar</taxon>
        <taxon>Alveolata</taxon>
        <taxon>Dinophyceae</taxon>
        <taxon>Suessiales</taxon>
        <taxon>Symbiodiniaceae</taxon>
        <taxon>Durusdinium</taxon>
    </lineage>
</organism>
<protein>
    <submittedName>
        <fullName evidence="1">Uncharacterized protein</fullName>
    </submittedName>
</protein>
<dbReference type="Proteomes" id="UP001642464">
    <property type="component" value="Unassembled WGS sequence"/>
</dbReference>
<keyword evidence="2" id="KW-1185">Reference proteome</keyword>
<accession>A0ABP0KYH3</accession>
<comment type="caution">
    <text evidence="1">The sequence shown here is derived from an EMBL/GenBank/DDBJ whole genome shotgun (WGS) entry which is preliminary data.</text>
</comment>
<evidence type="ECO:0000313" key="2">
    <source>
        <dbReference type="Proteomes" id="UP001642464"/>
    </source>
</evidence>
<dbReference type="EMBL" id="CAXAMM010013670">
    <property type="protein sequence ID" value="CAK9031948.1"/>
    <property type="molecule type" value="Genomic_DNA"/>
</dbReference>
<gene>
    <name evidence="1" type="ORF">SCF082_LOCUS19854</name>
</gene>